<protein>
    <submittedName>
        <fullName evidence="8">RagB/SusD domain protein</fullName>
    </submittedName>
</protein>
<feature type="domain" description="RagB/SusD" evidence="6">
    <location>
        <begin position="329"/>
        <end position="618"/>
    </location>
</feature>
<dbReference type="AlphaFoldDB" id="E4RRA9"/>
<organism evidence="8 9">
    <name type="scientific">Leadbetterella byssophila (strain DSM 17132 / JCM 16389 / KACC 11308 / NBRC 106382 / 4M15)</name>
    <dbReference type="NCBI Taxonomy" id="649349"/>
    <lineage>
        <taxon>Bacteria</taxon>
        <taxon>Pseudomonadati</taxon>
        <taxon>Bacteroidota</taxon>
        <taxon>Cytophagia</taxon>
        <taxon>Cytophagales</taxon>
        <taxon>Leadbetterellaceae</taxon>
        <taxon>Leadbetterella</taxon>
    </lineage>
</organism>
<evidence type="ECO:0000313" key="9">
    <source>
        <dbReference type="Proteomes" id="UP000007435"/>
    </source>
</evidence>
<comment type="similarity">
    <text evidence="2">Belongs to the SusD family.</text>
</comment>
<proteinExistence type="inferred from homology"/>
<evidence type="ECO:0000259" key="6">
    <source>
        <dbReference type="Pfam" id="PF07980"/>
    </source>
</evidence>
<dbReference type="KEGG" id="lby:Lbys_2780"/>
<dbReference type="Pfam" id="PF14322">
    <property type="entry name" value="SusD-like_3"/>
    <property type="match status" value="1"/>
</dbReference>
<keyword evidence="3" id="KW-0732">Signal</keyword>
<dbReference type="SUPFAM" id="SSF48452">
    <property type="entry name" value="TPR-like"/>
    <property type="match status" value="1"/>
</dbReference>
<dbReference type="Gene3D" id="1.25.40.390">
    <property type="match status" value="1"/>
</dbReference>
<keyword evidence="9" id="KW-1185">Reference proteome</keyword>
<dbReference type="Proteomes" id="UP000007435">
    <property type="component" value="Chromosome"/>
</dbReference>
<dbReference type="eggNOG" id="COG1435">
    <property type="taxonomic scope" value="Bacteria"/>
</dbReference>
<evidence type="ECO:0000259" key="7">
    <source>
        <dbReference type="Pfam" id="PF14322"/>
    </source>
</evidence>
<dbReference type="EMBL" id="CP002305">
    <property type="protein sequence ID" value="ADQ18442.1"/>
    <property type="molecule type" value="Genomic_DNA"/>
</dbReference>
<dbReference type="Pfam" id="PF07980">
    <property type="entry name" value="SusD_RagB"/>
    <property type="match status" value="1"/>
</dbReference>
<dbReference type="GO" id="GO:0009279">
    <property type="term" value="C:cell outer membrane"/>
    <property type="evidence" value="ECO:0007669"/>
    <property type="project" value="UniProtKB-SubCell"/>
</dbReference>
<dbReference type="HOGENOM" id="CLU_015553_0_3_10"/>
<dbReference type="InterPro" id="IPR012944">
    <property type="entry name" value="SusD_RagB_dom"/>
</dbReference>
<comment type="subcellular location">
    <subcellularLocation>
        <location evidence="1">Cell outer membrane</location>
    </subcellularLocation>
</comment>
<dbReference type="InterPro" id="IPR033985">
    <property type="entry name" value="SusD-like_N"/>
</dbReference>
<dbReference type="OrthoDB" id="5694214at2"/>
<accession>E4RRA9</accession>
<dbReference type="InterPro" id="IPR011990">
    <property type="entry name" value="TPR-like_helical_dom_sf"/>
</dbReference>
<evidence type="ECO:0000256" key="1">
    <source>
        <dbReference type="ARBA" id="ARBA00004442"/>
    </source>
</evidence>
<feature type="domain" description="SusD-like N-terminal" evidence="7">
    <location>
        <begin position="31"/>
        <end position="220"/>
    </location>
</feature>
<dbReference type="STRING" id="649349.Lbys_2780"/>
<sequence length="620" mass="69993">MKKYIKHMLLLGGLAFIHTGCNDNFVNTQPLDQVSESAVWTDPVLSERFVVNIYTWFGQGGFDEQMLAALSDEAMFTHTGRGITTITESRSNPADIGWVNYTHEWGNMYRGIRAANIAIKNLSAPQFTSSGNLVNKLMGEAKFMRAFLYHQLIRFYGAVPIVDRPYELGEADYELPRNTMEECVNFIVKDLDDAATLLTGISVEKGRATATAALALKSRVLTYAASDLLDLNTAKGKSTALAAYANPEYLTLSTGSRTERWQKAKAAAKAVLDVTAHQYKLDLASPVSADEGRQNFKNIAYSRNGGEAEMILGRFFTNLKRESGGDIGLYNGPNGYHNWAGNTPLQQFVDAFEMADGTKFSWTNAAHAGAPYKNRDPRFYSSVLYDGADWKKRTADVLAKDPASQIQTGQYEVSGAGGTKVAYNGLDTRLSSVEDWNGTRTGYYMRKFLDDNPAFEHQNTRQEIPWPILRYTEAVLNYVEACIELGEEAEARTWLNKIRFRAGMPAITDTGNALRERYRNERLIELSFEAHRYHDIRRWMIASTTVGAKIKFISIKGTLKPGKTVTLYKYDTDNYDYTYTVQEIGSIEDRRWLDKMYFLPIHRDEMNRNLKLKQNPGYEQ</sequence>
<gene>
    <name evidence="8" type="ordered locus">Lbys_2780</name>
</gene>
<dbReference type="RefSeq" id="WP_013409474.1">
    <property type="nucleotide sequence ID" value="NC_014655.1"/>
</dbReference>
<keyword evidence="4" id="KW-0472">Membrane</keyword>
<name>E4RRA9_LEAB4</name>
<reference evidence="8 9" key="2">
    <citation type="journal article" date="2011" name="Stand. Genomic Sci.">
        <title>Complete genome sequence of Leadbetterella byssophila type strain (4M15).</title>
        <authorList>
            <person name="Abt B."/>
            <person name="Teshima H."/>
            <person name="Lucas S."/>
            <person name="Lapidus A."/>
            <person name="Del Rio T.G."/>
            <person name="Nolan M."/>
            <person name="Tice H."/>
            <person name="Cheng J.F."/>
            <person name="Pitluck S."/>
            <person name="Liolios K."/>
            <person name="Pagani I."/>
            <person name="Ivanova N."/>
            <person name="Mavromatis K."/>
            <person name="Pati A."/>
            <person name="Tapia R."/>
            <person name="Han C."/>
            <person name="Goodwin L."/>
            <person name="Chen A."/>
            <person name="Palaniappan K."/>
            <person name="Land M."/>
            <person name="Hauser L."/>
            <person name="Chang Y.J."/>
            <person name="Jeffries C.D."/>
            <person name="Rohde M."/>
            <person name="Goker M."/>
            <person name="Tindall B.J."/>
            <person name="Detter J.C."/>
            <person name="Woyke T."/>
            <person name="Bristow J."/>
            <person name="Eisen J.A."/>
            <person name="Markowitz V."/>
            <person name="Hugenholtz P."/>
            <person name="Klenk H.P."/>
            <person name="Kyrpides N.C."/>
        </authorList>
    </citation>
    <scope>NUCLEOTIDE SEQUENCE [LARGE SCALE GENOMIC DNA]</scope>
    <source>
        <strain evidence="9">DSM 17132 / JCM 16389 / KACC 11308 / NBRC 106382 / 4M15</strain>
    </source>
</reference>
<evidence type="ECO:0000256" key="2">
    <source>
        <dbReference type="ARBA" id="ARBA00006275"/>
    </source>
</evidence>
<reference key="1">
    <citation type="submission" date="2010-11" db="EMBL/GenBank/DDBJ databases">
        <title>The complete genome of Leadbetterella byssophila DSM 17132.</title>
        <authorList>
            <consortium name="US DOE Joint Genome Institute (JGI-PGF)"/>
            <person name="Lucas S."/>
            <person name="Copeland A."/>
            <person name="Lapidus A."/>
            <person name="Glavina del Rio T."/>
            <person name="Dalin E."/>
            <person name="Tice H."/>
            <person name="Bruce D."/>
            <person name="Goodwin L."/>
            <person name="Pitluck S."/>
            <person name="Kyrpides N."/>
            <person name="Mavromatis K."/>
            <person name="Ivanova N."/>
            <person name="Teshima H."/>
            <person name="Brettin T."/>
            <person name="Detter J.C."/>
            <person name="Han C."/>
            <person name="Tapia R."/>
            <person name="Land M."/>
            <person name="Hauser L."/>
            <person name="Markowitz V."/>
            <person name="Cheng J.-F."/>
            <person name="Hugenholtz P."/>
            <person name="Woyke T."/>
            <person name="Wu D."/>
            <person name="Tindall B."/>
            <person name="Pomrenke H.G."/>
            <person name="Brambilla E."/>
            <person name="Klenk H.-P."/>
            <person name="Eisen J.A."/>
        </authorList>
    </citation>
    <scope>NUCLEOTIDE SEQUENCE [LARGE SCALE GENOMIC DNA]</scope>
    <source>
        <strain>DSM 17132</strain>
    </source>
</reference>
<evidence type="ECO:0000256" key="4">
    <source>
        <dbReference type="ARBA" id="ARBA00023136"/>
    </source>
</evidence>
<evidence type="ECO:0000313" key="8">
    <source>
        <dbReference type="EMBL" id="ADQ18442.1"/>
    </source>
</evidence>
<evidence type="ECO:0000256" key="3">
    <source>
        <dbReference type="ARBA" id="ARBA00022729"/>
    </source>
</evidence>
<evidence type="ECO:0000256" key="5">
    <source>
        <dbReference type="ARBA" id="ARBA00023237"/>
    </source>
</evidence>
<keyword evidence="5" id="KW-0998">Cell outer membrane</keyword>